<dbReference type="InterPro" id="IPR008979">
    <property type="entry name" value="Galactose-bd-like_sf"/>
</dbReference>
<dbReference type="InterPro" id="IPR032164">
    <property type="entry name" value="DUF5000"/>
</dbReference>
<accession>A0A4V2UTU4</accession>
<evidence type="ECO:0000313" key="3">
    <source>
        <dbReference type="Proteomes" id="UP000295807"/>
    </source>
</evidence>
<organism evidence="2 3">
    <name type="scientific">Anseongella ginsenosidimutans</name>
    <dbReference type="NCBI Taxonomy" id="496056"/>
    <lineage>
        <taxon>Bacteria</taxon>
        <taxon>Pseudomonadati</taxon>
        <taxon>Bacteroidota</taxon>
        <taxon>Sphingobacteriia</taxon>
        <taxon>Sphingobacteriales</taxon>
        <taxon>Sphingobacteriaceae</taxon>
        <taxon>Anseongella</taxon>
    </lineage>
</organism>
<dbReference type="Pfam" id="PF16391">
    <property type="entry name" value="DUF5000"/>
    <property type="match status" value="1"/>
</dbReference>
<protein>
    <submittedName>
        <fullName evidence="2">Uncharacterized protein DUF5000</fullName>
    </submittedName>
</protein>
<dbReference type="Proteomes" id="UP000295807">
    <property type="component" value="Unassembled WGS sequence"/>
</dbReference>
<name>A0A4V2UTU4_9SPHI</name>
<dbReference type="RefSeq" id="WP_132128728.1">
    <property type="nucleotide sequence ID" value="NZ_SMAD01000004.1"/>
</dbReference>
<dbReference type="SUPFAM" id="SSF49785">
    <property type="entry name" value="Galactose-binding domain-like"/>
    <property type="match status" value="1"/>
</dbReference>
<feature type="domain" description="DUF5000" evidence="1">
    <location>
        <begin position="266"/>
        <end position="405"/>
    </location>
</feature>
<comment type="caution">
    <text evidence="2">The sequence shown here is derived from an EMBL/GenBank/DDBJ whole genome shotgun (WGS) entry which is preliminary data.</text>
</comment>
<sequence length="412" mass="46541">MHIYRKKSFLYCFFWVAVVCGVCSCSKEDAYKQYIPNGEVKYPGTPDTIISYAGLNRIQLALVLPDPNITRVEVFWNNKSTKLEVPVQKTRVLEDTIKILIEELEEATFNFEVFTRDEDDNISVVTEVQGTAYGESYLSTLHNRALKNAATLYGADGTTTIEWHGPEENERGLELNYTDKNGNPAQLFVGKDESLTLIADYKPGTDFRYRTLFSPQSNMVDVFAAAYTTVSAPPVTYPDLDKSKFREYILPGDAPSAYGWLLPYMWDGRFGEGEGFHTDVTVSSPHHFTFDLGVTAELSEMRIWQRRDDPYLYSFGNPKRWEVWGSTDPAPDGSYTGWTKLMDCESVKPSGSGPVTQADRDYANAGELFKFPVITQPVRYIRFRMLENWSGNSVPSSGAGVHIMEVNFKGAY</sequence>
<dbReference type="Pfam" id="PF16389">
    <property type="entry name" value="DUF4998"/>
    <property type="match status" value="1"/>
</dbReference>
<dbReference type="Gene3D" id="2.60.120.260">
    <property type="entry name" value="Galactose-binding domain-like"/>
    <property type="match status" value="1"/>
</dbReference>
<dbReference type="OrthoDB" id="1043438at2"/>
<evidence type="ECO:0000313" key="2">
    <source>
        <dbReference type="EMBL" id="TCS87668.1"/>
    </source>
</evidence>
<evidence type="ECO:0000259" key="1">
    <source>
        <dbReference type="Pfam" id="PF16391"/>
    </source>
</evidence>
<gene>
    <name evidence="2" type="ORF">EDD80_10415</name>
</gene>
<dbReference type="AlphaFoldDB" id="A0A4V2UTU4"/>
<dbReference type="EMBL" id="SMAD01000004">
    <property type="protein sequence ID" value="TCS87668.1"/>
    <property type="molecule type" value="Genomic_DNA"/>
</dbReference>
<reference evidence="2 3" key="1">
    <citation type="submission" date="2019-03" db="EMBL/GenBank/DDBJ databases">
        <title>Genomic Encyclopedia of Type Strains, Phase IV (KMG-IV): sequencing the most valuable type-strain genomes for metagenomic binning, comparative biology and taxonomic classification.</title>
        <authorList>
            <person name="Goeker M."/>
        </authorList>
    </citation>
    <scope>NUCLEOTIDE SEQUENCE [LARGE SCALE GENOMIC DNA]</scope>
    <source>
        <strain evidence="2 3">DSM 21100</strain>
    </source>
</reference>
<keyword evidence="3" id="KW-1185">Reference proteome</keyword>
<dbReference type="PROSITE" id="PS51257">
    <property type="entry name" value="PROKAR_LIPOPROTEIN"/>
    <property type="match status" value="1"/>
</dbReference>
<proteinExistence type="predicted"/>